<proteinExistence type="predicted"/>
<reference evidence="1" key="1">
    <citation type="submission" date="2021-02" db="EMBL/GenBank/DDBJ databases">
        <authorList>
            <person name="Palmer J.M."/>
        </authorList>
    </citation>
    <scope>NUCLEOTIDE SEQUENCE</scope>
    <source>
        <strain evidence="1">SCRP734</strain>
    </source>
</reference>
<dbReference type="OrthoDB" id="90621at2759"/>
<keyword evidence="2" id="KW-1185">Reference proteome</keyword>
<name>A0A8T1VBT7_9STRA</name>
<dbReference type="EMBL" id="JAGDFM010000593">
    <property type="protein sequence ID" value="KAG7376994.1"/>
    <property type="molecule type" value="Genomic_DNA"/>
</dbReference>
<dbReference type="AlphaFoldDB" id="A0A8T1VBT7"/>
<accession>A0A8T1VBT7</accession>
<sequence length="287" mass="32817">MPRHARGKCTGLVSPPLKAAKSTSVCEYCNKEFTTRGIPLHQKKCAKKRTHDKAADKKTRAYKFCILNEAIHEEILTFLSNQTLTKMQMITGDRYRQCEPELAVYCCKCEDDNPAIQCGLCRECESKGYWGSHLRPVTKRVAKDKYGVREKDFTAISFHGGQRYDRITLENYMIKTCGSKMEWVRCLVRRDITKKRALTTRKRKQEELDALLMSLAPGFAPYVWAIGFKETDKDLLEQCSRRFIALTVKVEERGLQLLASSDVCKEFITAGIGTIEGVLRSTEHDLK</sequence>
<protein>
    <submittedName>
        <fullName evidence="1">Uncharacterized protein</fullName>
    </submittedName>
</protein>
<organism evidence="1 2">
    <name type="scientific">Phytophthora pseudosyringae</name>
    <dbReference type="NCBI Taxonomy" id="221518"/>
    <lineage>
        <taxon>Eukaryota</taxon>
        <taxon>Sar</taxon>
        <taxon>Stramenopiles</taxon>
        <taxon>Oomycota</taxon>
        <taxon>Peronosporomycetes</taxon>
        <taxon>Peronosporales</taxon>
        <taxon>Peronosporaceae</taxon>
        <taxon>Phytophthora</taxon>
    </lineage>
</organism>
<evidence type="ECO:0000313" key="1">
    <source>
        <dbReference type="EMBL" id="KAG7376994.1"/>
    </source>
</evidence>
<comment type="caution">
    <text evidence="1">The sequence shown here is derived from an EMBL/GenBank/DDBJ whole genome shotgun (WGS) entry which is preliminary data.</text>
</comment>
<dbReference type="Proteomes" id="UP000694044">
    <property type="component" value="Unassembled WGS sequence"/>
</dbReference>
<gene>
    <name evidence="1" type="ORF">PHYPSEUDO_012349</name>
</gene>
<evidence type="ECO:0000313" key="2">
    <source>
        <dbReference type="Proteomes" id="UP000694044"/>
    </source>
</evidence>